<keyword evidence="2" id="KW-1185">Reference proteome</keyword>
<dbReference type="EMBL" id="OX597815">
    <property type="protein sequence ID" value="CAI9717047.1"/>
    <property type="molecule type" value="Genomic_DNA"/>
</dbReference>
<gene>
    <name evidence="1" type="ORF">OCTVUL_1B001158</name>
</gene>
<reference evidence="1" key="1">
    <citation type="submission" date="2023-08" db="EMBL/GenBank/DDBJ databases">
        <authorList>
            <person name="Alioto T."/>
            <person name="Alioto T."/>
            <person name="Gomez Garrido J."/>
        </authorList>
    </citation>
    <scope>NUCLEOTIDE SEQUENCE</scope>
</reference>
<organism evidence="1 2">
    <name type="scientific">Octopus vulgaris</name>
    <name type="common">Common octopus</name>
    <dbReference type="NCBI Taxonomy" id="6645"/>
    <lineage>
        <taxon>Eukaryota</taxon>
        <taxon>Metazoa</taxon>
        <taxon>Spiralia</taxon>
        <taxon>Lophotrochozoa</taxon>
        <taxon>Mollusca</taxon>
        <taxon>Cephalopoda</taxon>
        <taxon>Coleoidea</taxon>
        <taxon>Octopodiformes</taxon>
        <taxon>Octopoda</taxon>
        <taxon>Incirrata</taxon>
        <taxon>Octopodidae</taxon>
        <taxon>Octopus</taxon>
    </lineage>
</organism>
<dbReference type="AlphaFoldDB" id="A0AA36ALT7"/>
<evidence type="ECO:0000313" key="1">
    <source>
        <dbReference type="EMBL" id="CAI9717047.1"/>
    </source>
</evidence>
<dbReference type="Proteomes" id="UP001162480">
    <property type="component" value="Chromosome 2"/>
</dbReference>
<accession>A0AA36ALT7</accession>
<evidence type="ECO:0000313" key="2">
    <source>
        <dbReference type="Proteomes" id="UP001162480"/>
    </source>
</evidence>
<protein>
    <submittedName>
        <fullName evidence="1">Uncharacterized protein</fullName>
    </submittedName>
</protein>
<proteinExistence type="predicted"/>
<name>A0AA36ALT7_OCTVU</name>
<sequence length="98" mass="11249">MLSNVDFKPEDNSISFNSSTMWSPHLLLFVCERVIETIALKPSKSQRKAAKLKQSLAAMRINLKKKRETEYQKVYEDNQGDGSAFKKLQDSAMGWTYT</sequence>